<keyword evidence="1" id="KW-0614">Plasmid</keyword>
<protein>
    <submittedName>
        <fullName evidence="1">AAA family ATPase</fullName>
    </submittedName>
</protein>
<name>A0ACD5AR17_9ACTN</name>
<gene>
    <name evidence="1" type="ORF">V2W30_39845</name>
</gene>
<keyword evidence="2" id="KW-1185">Reference proteome</keyword>
<sequence>MSAVADSVSDVVGTNETRLIILRGNSASGKSSIAAGLREAFGRNLAIVAQDNLRRVVLRERDRPGGANIGLIDVTARYALAHGFHTVVEGILYADRYGAMLEDLVRDHQGVSRCYYLDVALRETFVRHATKPDADYLAQVTERHLADWYRERDLLPGGIETLIDGSSTLEETVAQIMAETGLHQVASVDR</sequence>
<evidence type="ECO:0000313" key="1">
    <source>
        <dbReference type="EMBL" id="WWQ69631.1"/>
    </source>
</evidence>
<proteinExistence type="predicted"/>
<evidence type="ECO:0000313" key="2">
    <source>
        <dbReference type="Proteomes" id="UP001432251"/>
    </source>
</evidence>
<dbReference type="Proteomes" id="UP001432251">
    <property type="component" value="Plasmid p1"/>
</dbReference>
<dbReference type="EMBL" id="CP146023">
    <property type="protein sequence ID" value="WWQ69631.1"/>
    <property type="molecule type" value="Genomic_DNA"/>
</dbReference>
<geneLocation type="plasmid" evidence="1 2">
    <name>p1</name>
</geneLocation>
<organism evidence="1 2">
    <name type="scientific">Streptomyces citrinus</name>
    <dbReference type="NCBI Taxonomy" id="3118173"/>
    <lineage>
        <taxon>Bacteria</taxon>
        <taxon>Bacillati</taxon>
        <taxon>Actinomycetota</taxon>
        <taxon>Actinomycetes</taxon>
        <taxon>Kitasatosporales</taxon>
        <taxon>Streptomycetaceae</taxon>
        <taxon>Streptomyces</taxon>
    </lineage>
</organism>
<accession>A0ACD5AR17</accession>
<reference evidence="1" key="1">
    <citation type="journal article" date="2025" name="Int. J. Syst. Evol. Microbiol.">
        <title>Streptomyces citrinus sp. nov., with yellow diffusible pigment.</title>
        <authorList>
            <person name="He Y."/>
            <person name="Yang E."/>
            <person name="Xu J."/>
            <person name="Sun Y."/>
            <person name="Sun L."/>
        </authorList>
    </citation>
    <scope>NUCLEOTIDE SEQUENCE</scope>
    <source>
        <strain evidence="1">Q6</strain>
    </source>
</reference>